<comment type="subcellular location">
    <subcellularLocation>
        <location evidence="1">Cell membrane</location>
        <topology evidence="1">Multi-pass membrane protein</topology>
    </subcellularLocation>
</comment>
<gene>
    <name evidence="8" type="ORF">SAMN05660860_03098</name>
</gene>
<dbReference type="RefSeq" id="WP_052446484.1">
    <property type="nucleotide sequence ID" value="NZ_FNGU01000009.1"/>
</dbReference>
<dbReference type="PANTHER" id="PTHR34584:SF1">
    <property type="entry name" value="NA(+)_H(+) ANTIPORTER SUBUNIT E1"/>
    <property type="match status" value="1"/>
</dbReference>
<keyword evidence="4 7" id="KW-0812">Transmembrane</keyword>
<dbReference type="GO" id="GO:0008324">
    <property type="term" value="F:monoatomic cation transmembrane transporter activity"/>
    <property type="evidence" value="ECO:0007669"/>
    <property type="project" value="InterPro"/>
</dbReference>
<evidence type="ECO:0000256" key="7">
    <source>
        <dbReference type="SAM" id="Phobius"/>
    </source>
</evidence>
<dbReference type="PANTHER" id="PTHR34584">
    <property type="entry name" value="NA(+)/H(+) ANTIPORTER SUBUNIT E1"/>
    <property type="match status" value="1"/>
</dbReference>
<keyword evidence="6 7" id="KW-0472">Membrane</keyword>
<organism evidence="8 9">
    <name type="scientific">Geoalkalibacter ferrihydriticus</name>
    <dbReference type="NCBI Taxonomy" id="392333"/>
    <lineage>
        <taxon>Bacteria</taxon>
        <taxon>Pseudomonadati</taxon>
        <taxon>Thermodesulfobacteriota</taxon>
        <taxon>Desulfuromonadia</taxon>
        <taxon>Desulfuromonadales</taxon>
        <taxon>Geoalkalibacteraceae</taxon>
        <taxon>Geoalkalibacter</taxon>
    </lineage>
</organism>
<evidence type="ECO:0000256" key="4">
    <source>
        <dbReference type="ARBA" id="ARBA00022692"/>
    </source>
</evidence>
<dbReference type="InterPro" id="IPR002758">
    <property type="entry name" value="Cation_antiport_E"/>
</dbReference>
<evidence type="ECO:0000256" key="1">
    <source>
        <dbReference type="ARBA" id="ARBA00004651"/>
    </source>
</evidence>
<proteinExistence type="inferred from homology"/>
<evidence type="ECO:0000256" key="5">
    <source>
        <dbReference type="ARBA" id="ARBA00022989"/>
    </source>
</evidence>
<protein>
    <submittedName>
        <fullName evidence="8">Multicomponent Na+:H+ antiporter subunit E</fullName>
    </submittedName>
</protein>
<reference evidence="8 9" key="1">
    <citation type="submission" date="2016-10" db="EMBL/GenBank/DDBJ databases">
        <authorList>
            <person name="de Groot N.N."/>
        </authorList>
    </citation>
    <scope>NUCLEOTIDE SEQUENCE [LARGE SCALE GENOMIC DNA]</scope>
    <source>
        <strain evidence="8 9">DSM 17813</strain>
    </source>
</reference>
<name>A0A1G9VQ51_9BACT</name>
<dbReference type="OrthoDB" id="9807187at2"/>
<dbReference type="STRING" id="392333.SAMN05660860_03098"/>
<feature type="transmembrane region" description="Helical" evidence="7">
    <location>
        <begin position="38"/>
        <end position="58"/>
    </location>
</feature>
<comment type="similarity">
    <text evidence="2">Belongs to the CPA3 antiporters (TC 2.A.63) subunit E family.</text>
</comment>
<dbReference type="Proteomes" id="UP000182146">
    <property type="component" value="Unassembled WGS sequence"/>
</dbReference>
<feature type="transmembrane region" description="Helical" evidence="7">
    <location>
        <begin position="12"/>
        <end position="32"/>
    </location>
</feature>
<dbReference type="AlphaFoldDB" id="A0A1G9VQ51"/>
<evidence type="ECO:0000256" key="3">
    <source>
        <dbReference type="ARBA" id="ARBA00022475"/>
    </source>
</evidence>
<keyword evidence="5 7" id="KW-1133">Transmembrane helix</keyword>
<sequence length="175" mass="18805">MRKKKREPKNPAGGWPRALLGRLAVFALLWWVLTDGAADAWVIGAGVILLAAGVSLALRQPCAWGLSLGGVLRFVPFFCLQSVRGGIDVTRRAFSPSLPLEPLLFVYPLLLPPGTARIFLLNTVSLLPGTLSADLRGDQLVVHGLDGTLPLSRDLQRLESYVAALFGLRLGGRDG</sequence>
<dbReference type="EMBL" id="FNGU01000009">
    <property type="protein sequence ID" value="SDM74342.1"/>
    <property type="molecule type" value="Genomic_DNA"/>
</dbReference>
<evidence type="ECO:0000313" key="8">
    <source>
        <dbReference type="EMBL" id="SDM74342.1"/>
    </source>
</evidence>
<dbReference type="Pfam" id="PF01899">
    <property type="entry name" value="MNHE"/>
    <property type="match status" value="1"/>
</dbReference>
<accession>A0A1G9VQ51</accession>
<evidence type="ECO:0000256" key="2">
    <source>
        <dbReference type="ARBA" id="ARBA00006228"/>
    </source>
</evidence>
<evidence type="ECO:0000256" key="6">
    <source>
        <dbReference type="ARBA" id="ARBA00023136"/>
    </source>
</evidence>
<evidence type="ECO:0000313" key="9">
    <source>
        <dbReference type="Proteomes" id="UP000182146"/>
    </source>
</evidence>
<dbReference type="GO" id="GO:0005886">
    <property type="term" value="C:plasma membrane"/>
    <property type="evidence" value="ECO:0007669"/>
    <property type="project" value="UniProtKB-SubCell"/>
</dbReference>
<keyword evidence="3" id="KW-1003">Cell membrane</keyword>